<dbReference type="InterPro" id="IPR024983">
    <property type="entry name" value="CHAT_dom"/>
</dbReference>
<dbReference type="AlphaFoldDB" id="A0A401Z516"/>
<reference evidence="3 4" key="1">
    <citation type="submission" date="2018-12" db="EMBL/GenBank/DDBJ databases">
        <title>Draft genome sequence of Embleya hyalina NBRC 13850T.</title>
        <authorList>
            <person name="Komaki H."/>
            <person name="Hosoyama A."/>
            <person name="Kimura A."/>
            <person name="Ichikawa N."/>
            <person name="Tamura T."/>
        </authorList>
    </citation>
    <scope>NUCLEOTIDE SEQUENCE [LARGE SCALE GENOMIC DNA]</scope>
    <source>
        <strain evidence="3 4">NBRC 13850</strain>
    </source>
</reference>
<dbReference type="EMBL" id="BIFH01000054">
    <property type="protein sequence ID" value="GCE01925.1"/>
    <property type="molecule type" value="Genomic_DNA"/>
</dbReference>
<comment type="caution">
    <text evidence="3">The sequence shown here is derived from an EMBL/GenBank/DDBJ whole genome shotgun (WGS) entry which is preliminary data.</text>
</comment>
<dbReference type="Proteomes" id="UP000286931">
    <property type="component" value="Unassembled WGS sequence"/>
</dbReference>
<feature type="region of interest" description="Disordered" evidence="1">
    <location>
        <begin position="1"/>
        <end position="27"/>
    </location>
</feature>
<feature type="region of interest" description="Disordered" evidence="1">
    <location>
        <begin position="47"/>
        <end position="78"/>
    </location>
</feature>
<dbReference type="OrthoDB" id="4149784at2"/>
<evidence type="ECO:0000259" key="2">
    <source>
        <dbReference type="Pfam" id="PF12770"/>
    </source>
</evidence>
<feature type="domain" description="CHAT" evidence="2">
    <location>
        <begin position="357"/>
        <end position="444"/>
    </location>
</feature>
<sequence>MNVERAQHTERAARVEDIDTDAETRRARDRGERGLLRCIEALTDDATRRTLPGYSEATGGPAPVGPHPTDGRATPADGPDGVAGLQGHALDEALTLLTEALASLPATDTRWPEFAYAAGVAYGARAGHDGDAHTRDQARGCFRRARRAAPPDAHLFRAATHVGDARVGAGPAGGAWRALLDPPSAAEIAVALRRLGADALVQLVPGAAVVSGVDGSTRPLDLPGLDYGLDLPGSDRELLSDFLDVLCAWAWDAVMAPVLAAVPGAFGRIPSLVLLPAGLFGSVPWHAAWSTVDARRRHALQVAQISYIASPRLLCEVAARPTADPHRNRRHPIEIGHRAGDPIVFAPDRASGSAAEHLAAGTRTVVSTLWPVGPSTAALVLYMAHHYLNRRDLPPAQALRTAQLWMRDPKRGIPTAMPAELAAQARAITPDDLTGWAAFTHSGR</sequence>
<name>A0A401Z516_9ACTN</name>
<dbReference type="Pfam" id="PF12770">
    <property type="entry name" value="CHAT"/>
    <property type="match status" value="2"/>
</dbReference>
<dbReference type="RefSeq" id="WP_126643491.1">
    <property type="nucleotide sequence ID" value="NZ_BIFH01000054.1"/>
</dbReference>
<feature type="domain" description="CHAT" evidence="2">
    <location>
        <begin position="247"/>
        <end position="323"/>
    </location>
</feature>
<evidence type="ECO:0000313" key="4">
    <source>
        <dbReference type="Proteomes" id="UP000286931"/>
    </source>
</evidence>
<accession>A0A401Z516</accession>
<proteinExistence type="predicted"/>
<keyword evidence="4" id="KW-1185">Reference proteome</keyword>
<evidence type="ECO:0000313" key="3">
    <source>
        <dbReference type="EMBL" id="GCE01925.1"/>
    </source>
</evidence>
<evidence type="ECO:0000256" key="1">
    <source>
        <dbReference type="SAM" id="MobiDB-lite"/>
    </source>
</evidence>
<organism evidence="3 4">
    <name type="scientific">Embleya hyalina</name>
    <dbReference type="NCBI Taxonomy" id="516124"/>
    <lineage>
        <taxon>Bacteria</taxon>
        <taxon>Bacillati</taxon>
        <taxon>Actinomycetota</taxon>
        <taxon>Actinomycetes</taxon>
        <taxon>Kitasatosporales</taxon>
        <taxon>Streptomycetaceae</taxon>
        <taxon>Embleya</taxon>
    </lineage>
</organism>
<gene>
    <name evidence="3" type="ORF">EHYA_09700</name>
</gene>
<protein>
    <recommendedName>
        <fullName evidence="2">CHAT domain-containing protein</fullName>
    </recommendedName>
</protein>